<dbReference type="InterPro" id="IPR038217">
    <property type="entry name" value="MRG_C_sf"/>
</dbReference>
<evidence type="ECO:0000313" key="2">
    <source>
        <dbReference type="EMBL" id="VDD92036.1"/>
    </source>
</evidence>
<evidence type="ECO:0000313" key="4">
    <source>
        <dbReference type="WBParaSite" id="EVEC_0000726601-mRNA-1"/>
    </source>
</evidence>
<evidence type="ECO:0000313" key="3">
    <source>
        <dbReference type="Proteomes" id="UP000274131"/>
    </source>
</evidence>
<keyword evidence="3" id="KW-1185">Reference proteome</keyword>
<dbReference type="InterPro" id="IPR026541">
    <property type="entry name" value="MRG_dom"/>
</dbReference>
<feature type="domain" description="MRG" evidence="1">
    <location>
        <begin position="4"/>
        <end position="78"/>
    </location>
</feature>
<accession>A0A0N4V9Y9</accession>
<evidence type="ECO:0000259" key="1">
    <source>
        <dbReference type="Pfam" id="PF05712"/>
    </source>
</evidence>
<dbReference type="PROSITE" id="PS51640">
    <property type="entry name" value="MRG"/>
    <property type="match status" value="1"/>
</dbReference>
<gene>
    <name evidence="2" type="ORF">EVEC_LOCUS6787</name>
</gene>
<name>A0A0N4V9Y9_ENTVE</name>
<dbReference type="Proteomes" id="UP000274131">
    <property type="component" value="Unassembled WGS sequence"/>
</dbReference>
<protein>
    <submittedName>
        <fullName evidence="4">MRG domain-containing protein</fullName>
    </submittedName>
</protein>
<reference evidence="2 3" key="2">
    <citation type="submission" date="2018-10" db="EMBL/GenBank/DDBJ databases">
        <authorList>
            <consortium name="Pathogen Informatics"/>
        </authorList>
    </citation>
    <scope>NUCLEOTIDE SEQUENCE [LARGE SCALE GENOMIC DNA]</scope>
</reference>
<proteinExistence type="predicted"/>
<dbReference type="Gene3D" id="1.10.274.30">
    <property type="entry name" value="MRG domain"/>
    <property type="match status" value="1"/>
</dbReference>
<dbReference type="Pfam" id="PF05712">
    <property type="entry name" value="MRG"/>
    <property type="match status" value="1"/>
</dbReference>
<dbReference type="OrthoDB" id="124855at2759"/>
<dbReference type="WBParaSite" id="EVEC_0000726601-mRNA-1">
    <property type="protein sequence ID" value="EVEC_0000726601-mRNA-1"/>
    <property type="gene ID" value="EVEC_0000726601"/>
</dbReference>
<organism evidence="4">
    <name type="scientific">Enterobius vermicularis</name>
    <name type="common">Human pinworm</name>
    <dbReference type="NCBI Taxonomy" id="51028"/>
    <lineage>
        <taxon>Eukaryota</taxon>
        <taxon>Metazoa</taxon>
        <taxon>Ecdysozoa</taxon>
        <taxon>Nematoda</taxon>
        <taxon>Chromadorea</taxon>
        <taxon>Rhabditida</taxon>
        <taxon>Spirurina</taxon>
        <taxon>Oxyuridomorpha</taxon>
        <taxon>Oxyuroidea</taxon>
        <taxon>Oxyuridae</taxon>
        <taxon>Enterobius</taxon>
    </lineage>
</organism>
<dbReference type="AlphaFoldDB" id="A0A0N4V9Y9"/>
<dbReference type="EMBL" id="UXUI01008649">
    <property type="protein sequence ID" value="VDD92036.1"/>
    <property type="molecule type" value="Genomic_DNA"/>
</dbReference>
<reference evidence="4" key="1">
    <citation type="submission" date="2017-02" db="UniProtKB">
        <authorList>
            <consortium name="WormBaseParasite"/>
        </authorList>
    </citation>
    <scope>IDENTIFICATION</scope>
</reference>
<sequence>MQWKPSKTYGFIHLLRFFVKLDCLAKYFFNLYPKVNNFFRILKWKRRSHQCLIDQLHQFLEFLNNFCSEFFDPDQDYVEASPEYLINVSEKAAS</sequence>